<evidence type="ECO:0000313" key="3">
    <source>
        <dbReference type="EMBL" id="KAK6618842.1"/>
    </source>
</evidence>
<dbReference type="Proteomes" id="UP001372834">
    <property type="component" value="Unassembled WGS sequence"/>
</dbReference>
<keyword evidence="2" id="KW-1133">Transmembrane helix</keyword>
<sequence length="111" mass="12670">MMNRLEKYYEPHPQQILRRTHNTMLMLPPPPLIQEGHGSLNSSRSRTWSSYNTPGVNKPRSRLRRSLETHSGLVYIQSIASLLLKLNFSFFVLVSLKLLAAVGNDRPAVNN</sequence>
<dbReference type="EMBL" id="JAWJWE010000041">
    <property type="protein sequence ID" value="KAK6618842.1"/>
    <property type="molecule type" value="Genomic_DNA"/>
</dbReference>
<name>A0AAN8NR38_POLSC</name>
<keyword evidence="2" id="KW-0812">Transmembrane</keyword>
<evidence type="ECO:0000313" key="4">
    <source>
        <dbReference type="Proteomes" id="UP001372834"/>
    </source>
</evidence>
<gene>
    <name evidence="3" type="ORF">RUM43_013233</name>
</gene>
<feature type="compositionally biased region" description="Low complexity" evidence="1">
    <location>
        <begin position="39"/>
        <end position="53"/>
    </location>
</feature>
<accession>A0AAN8NR38</accession>
<feature type="region of interest" description="Disordered" evidence="1">
    <location>
        <begin position="37"/>
        <end position="60"/>
    </location>
</feature>
<evidence type="ECO:0000256" key="2">
    <source>
        <dbReference type="SAM" id="Phobius"/>
    </source>
</evidence>
<dbReference type="AlphaFoldDB" id="A0AAN8NR38"/>
<evidence type="ECO:0000256" key="1">
    <source>
        <dbReference type="SAM" id="MobiDB-lite"/>
    </source>
</evidence>
<proteinExistence type="predicted"/>
<keyword evidence="2" id="KW-0472">Membrane</keyword>
<feature type="transmembrane region" description="Helical" evidence="2">
    <location>
        <begin position="72"/>
        <end position="96"/>
    </location>
</feature>
<comment type="caution">
    <text evidence="3">The sequence shown here is derived from an EMBL/GenBank/DDBJ whole genome shotgun (WGS) entry which is preliminary data.</text>
</comment>
<organism evidence="3 4">
    <name type="scientific">Polyplax serrata</name>
    <name type="common">Common mouse louse</name>
    <dbReference type="NCBI Taxonomy" id="468196"/>
    <lineage>
        <taxon>Eukaryota</taxon>
        <taxon>Metazoa</taxon>
        <taxon>Ecdysozoa</taxon>
        <taxon>Arthropoda</taxon>
        <taxon>Hexapoda</taxon>
        <taxon>Insecta</taxon>
        <taxon>Pterygota</taxon>
        <taxon>Neoptera</taxon>
        <taxon>Paraneoptera</taxon>
        <taxon>Psocodea</taxon>
        <taxon>Troctomorpha</taxon>
        <taxon>Phthiraptera</taxon>
        <taxon>Anoplura</taxon>
        <taxon>Polyplacidae</taxon>
        <taxon>Polyplax</taxon>
    </lineage>
</organism>
<protein>
    <submittedName>
        <fullName evidence="3">Uncharacterized protein</fullName>
    </submittedName>
</protein>
<reference evidence="3 4" key="1">
    <citation type="submission" date="2023-10" db="EMBL/GenBank/DDBJ databases">
        <title>Genomes of two closely related lineages of the louse Polyplax serrata with different host specificities.</title>
        <authorList>
            <person name="Martinu J."/>
            <person name="Tarabai H."/>
            <person name="Stefka J."/>
            <person name="Hypsa V."/>
        </authorList>
    </citation>
    <scope>NUCLEOTIDE SEQUENCE [LARGE SCALE GENOMIC DNA]</scope>
    <source>
        <strain evidence="3">HR10_N</strain>
    </source>
</reference>